<reference evidence="2" key="1">
    <citation type="submission" date="2021-01" db="EMBL/GenBank/DDBJ databases">
        <title>Whole genome shotgun sequence of Virgisporangium aliadipatigenens NBRC 105644.</title>
        <authorList>
            <person name="Komaki H."/>
            <person name="Tamura T."/>
        </authorList>
    </citation>
    <scope>NUCLEOTIDE SEQUENCE</scope>
    <source>
        <strain evidence="2">NBRC 105644</strain>
    </source>
</reference>
<dbReference type="InterPro" id="IPR012296">
    <property type="entry name" value="Nuclease_put_TT1808"/>
</dbReference>
<organism evidence="2 3">
    <name type="scientific">Virgisporangium aliadipatigenens</name>
    <dbReference type="NCBI Taxonomy" id="741659"/>
    <lineage>
        <taxon>Bacteria</taxon>
        <taxon>Bacillati</taxon>
        <taxon>Actinomycetota</taxon>
        <taxon>Actinomycetes</taxon>
        <taxon>Micromonosporales</taxon>
        <taxon>Micromonosporaceae</taxon>
        <taxon>Virgisporangium</taxon>
    </lineage>
</organism>
<sequence length="221" mass="24556">MAKLNERCAEEERCGITVGVAAPVMTEFDPLRDLAGKWTTDLAEQYLPLPSHPYHTYECVDGRLIMSAAECYENGFAQMRIDRILGEAVEAAGYILLGQVNLTFADNRWIVPDALVIKEPPARGKQRTWIPYMHAVMPIELVSPSSEDRDCIDKPAMCAAAGVPYFMQIQVPKSIGPVRVSVQRLRRRGAPTVIASGRSGDRVTMDEPFSVSFDPERFNAP</sequence>
<dbReference type="InterPro" id="IPR011335">
    <property type="entry name" value="Restrct_endonuc-II-like"/>
</dbReference>
<dbReference type="Proteomes" id="UP000619260">
    <property type="component" value="Unassembled WGS sequence"/>
</dbReference>
<dbReference type="EMBL" id="BOPF01000014">
    <property type="protein sequence ID" value="GIJ47353.1"/>
    <property type="molecule type" value="Genomic_DNA"/>
</dbReference>
<keyword evidence="3" id="KW-1185">Reference proteome</keyword>
<gene>
    <name evidence="2" type="ORF">Val02_42390</name>
</gene>
<dbReference type="InterPro" id="IPR008538">
    <property type="entry name" value="Uma2"/>
</dbReference>
<evidence type="ECO:0000313" key="2">
    <source>
        <dbReference type="EMBL" id="GIJ47353.1"/>
    </source>
</evidence>
<dbReference type="CDD" id="cd06260">
    <property type="entry name" value="DUF820-like"/>
    <property type="match status" value="1"/>
</dbReference>
<evidence type="ECO:0000313" key="3">
    <source>
        <dbReference type="Proteomes" id="UP000619260"/>
    </source>
</evidence>
<dbReference type="Pfam" id="PF05685">
    <property type="entry name" value="Uma2"/>
    <property type="match status" value="1"/>
</dbReference>
<dbReference type="Gene3D" id="3.90.1570.10">
    <property type="entry name" value="tt1808, chain A"/>
    <property type="match status" value="1"/>
</dbReference>
<feature type="domain" description="Putative restriction endonuclease" evidence="1">
    <location>
        <begin position="44"/>
        <end position="170"/>
    </location>
</feature>
<comment type="caution">
    <text evidence="2">The sequence shown here is derived from an EMBL/GenBank/DDBJ whole genome shotgun (WGS) entry which is preliminary data.</text>
</comment>
<dbReference type="SUPFAM" id="SSF52980">
    <property type="entry name" value="Restriction endonuclease-like"/>
    <property type="match status" value="1"/>
</dbReference>
<proteinExistence type="predicted"/>
<accession>A0A8J4DS10</accession>
<evidence type="ECO:0000259" key="1">
    <source>
        <dbReference type="Pfam" id="PF05685"/>
    </source>
</evidence>
<protein>
    <recommendedName>
        <fullName evidence="1">Putative restriction endonuclease domain-containing protein</fullName>
    </recommendedName>
</protein>
<dbReference type="AlphaFoldDB" id="A0A8J4DS10"/>
<name>A0A8J4DS10_9ACTN</name>